<evidence type="ECO:0000256" key="6">
    <source>
        <dbReference type="SAM" id="Coils"/>
    </source>
</evidence>
<dbReference type="PANTHER" id="PTHR47577:SF2">
    <property type="entry name" value="THAP DOMAIN CONTAINING 9"/>
    <property type="match status" value="1"/>
</dbReference>
<keyword evidence="3" id="KW-0862">Zinc</keyword>
<dbReference type="Pfam" id="PF05485">
    <property type="entry name" value="THAP"/>
    <property type="match status" value="1"/>
</dbReference>
<gene>
    <name evidence="8" type="ORF">CHILSU_LOCUS3672</name>
</gene>
<evidence type="ECO:0000256" key="4">
    <source>
        <dbReference type="ARBA" id="ARBA00023125"/>
    </source>
</evidence>
<organism evidence="8 9">
    <name type="scientific">Chilo suppressalis</name>
    <name type="common">Asiatic rice borer moth</name>
    <dbReference type="NCBI Taxonomy" id="168631"/>
    <lineage>
        <taxon>Eukaryota</taxon>
        <taxon>Metazoa</taxon>
        <taxon>Ecdysozoa</taxon>
        <taxon>Arthropoda</taxon>
        <taxon>Hexapoda</taxon>
        <taxon>Insecta</taxon>
        <taxon>Pterygota</taxon>
        <taxon>Neoptera</taxon>
        <taxon>Endopterygota</taxon>
        <taxon>Lepidoptera</taxon>
        <taxon>Glossata</taxon>
        <taxon>Ditrysia</taxon>
        <taxon>Pyraloidea</taxon>
        <taxon>Crambidae</taxon>
        <taxon>Crambinae</taxon>
        <taxon>Chilo</taxon>
    </lineage>
</organism>
<dbReference type="PANTHER" id="PTHR47577">
    <property type="entry name" value="THAP DOMAIN-CONTAINING PROTEIN 6"/>
    <property type="match status" value="1"/>
</dbReference>
<keyword evidence="4 5" id="KW-0238">DNA-binding</keyword>
<name>A0ABN8AZ25_CHISP</name>
<dbReference type="Pfam" id="PF21789">
    <property type="entry name" value="TNP-like_RNaseH_C"/>
    <property type="match status" value="1"/>
</dbReference>
<feature type="coiled-coil region" evidence="6">
    <location>
        <begin position="225"/>
        <end position="252"/>
    </location>
</feature>
<dbReference type="EMBL" id="OU963910">
    <property type="protein sequence ID" value="CAH0400478.1"/>
    <property type="molecule type" value="Genomic_DNA"/>
</dbReference>
<proteinExistence type="predicted"/>
<keyword evidence="6" id="KW-0175">Coiled coil</keyword>
<evidence type="ECO:0000256" key="5">
    <source>
        <dbReference type="PROSITE-ProRule" id="PRU00309"/>
    </source>
</evidence>
<dbReference type="Proteomes" id="UP001153292">
    <property type="component" value="Chromosome 17"/>
</dbReference>
<dbReference type="Pfam" id="PF21788">
    <property type="entry name" value="TNP-like_GBD"/>
    <property type="match status" value="1"/>
</dbReference>
<dbReference type="SUPFAM" id="SSF57716">
    <property type="entry name" value="Glucocorticoid receptor-like (DNA-binding domain)"/>
    <property type="match status" value="1"/>
</dbReference>
<reference evidence="8" key="1">
    <citation type="submission" date="2021-12" db="EMBL/GenBank/DDBJ databases">
        <authorList>
            <person name="King R."/>
        </authorList>
    </citation>
    <scope>NUCLEOTIDE SEQUENCE</scope>
</reference>
<dbReference type="InterPro" id="IPR048365">
    <property type="entry name" value="TNP-like_RNaseH_N"/>
</dbReference>
<keyword evidence="1" id="KW-0479">Metal-binding</keyword>
<evidence type="ECO:0000256" key="2">
    <source>
        <dbReference type="ARBA" id="ARBA00022771"/>
    </source>
</evidence>
<evidence type="ECO:0000313" key="8">
    <source>
        <dbReference type="EMBL" id="CAH0400478.1"/>
    </source>
</evidence>
<keyword evidence="2 5" id="KW-0863">Zinc-finger</keyword>
<dbReference type="SMART" id="SM00980">
    <property type="entry name" value="THAP"/>
    <property type="match status" value="1"/>
</dbReference>
<accession>A0ABN8AZ25</accession>
<sequence>MPKRCALGCPPIGVSNHVFPHPKRFPETFKAWVEIIGGKLETPEDYKLYRKMKICDIHFTDKDKNRNNRLNCLAIPTMFLPGNCDEHVSTPSLDVAQPLLSEEIVIDLPQRHALAPIDLNIVQPSTSIQEFRDSPEKCTVSAPCEPIALDVKHSTSKENIPGSSEKHTFAVPSVTIALDAVQNSTSKQNVPNAGSVLLEHNYFKQEINNKRQPLILTTRKKNPSQRKHQQQIKNLKRQINKLRKQGRDFKSRLSNAEKIKDDIAFKRVTRNMSSPAKIFTKMQFSQTYKKPSGRRFSLEEKILSLSLFKRSAKSYTLLAKLFTLPSTKTLRSLLAQIKIKSGLVNIIFEKIKDTVQKMNVEDKLCILMFDEMSLSPQVHYDRANDKLKGFTDFDNNQIADHVLVFMIKGVKANYKQPVAYYFTNSINKWILKNLITEVIKKLQETGLTVLCTVCDQGAANVGAINELIQDSKTKYFRAGKAWRHDFFEVNKKQIIPLFDVPHMIKGLRNNLLNKNLIYIDYNDENKQKIVKWEYFQRVFEADKCLGELRCLYKLTEEHLNPDKIKKMRVKNAAQIFSHSVAVFTGHLSARKLVAEECRQIIPFVSMIDKLFDSLNSSTLYIPNGKIYKGCVRKNSPHHQLWQNAIKLLKTMKFIIGKKDNTNKIRFVESVTPTIKNFIRTLEGFQALWTVLSQKYSFDCMLTRHFNQDPLENFFGNIRSCGVRNVAPNCISFEGAYKSLLLNNFSSPHSIQANCEKDSYNCLQNLNFYLNEKNMNMHVSEVLDQDNDLINLSNDVFENNDESDVGQSNYVCGWVLTKCLTNVIKGCRTCKNELVTTECSNNNAYIRAKEYNKKKRWLVYPSTQCEKTFTEIQNITVSTLKKNVPKENLMKKIKDLTNVLVYFPCSCDVHYDKLRSLFEDTSIRVIVYSWCRGINRILSGKMAYDGDDENKVIAQIYYNKHKHCKIKK</sequence>
<dbReference type="Pfam" id="PF21787">
    <property type="entry name" value="TNP-like_RNaseH_N"/>
    <property type="match status" value="1"/>
</dbReference>
<keyword evidence="9" id="KW-1185">Reference proteome</keyword>
<dbReference type="PROSITE" id="PS50950">
    <property type="entry name" value="ZF_THAP"/>
    <property type="match status" value="1"/>
</dbReference>
<feature type="domain" description="THAP-type" evidence="7">
    <location>
        <begin position="1"/>
        <end position="79"/>
    </location>
</feature>
<evidence type="ECO:0000313" key="9">
    <source>
        <dbReference type="Proteomes" id="UP001153292"/>
    </source>
</evidence>
<evidence type="ECO:0000259" key="7">
    <source>
        <dbReference type="PROSITE" id="PS50950"/>
    </source>
</evidence>
<evidence type="ECO:0000256" key="1">
    <source>
        <dbReference type="ARBA" id="ARBA00022723"/>
    </source>
</evidence>
<dbReference type="InterPro" id="IPR048367">
    <property type="entry name" value="TNP-like_RNaseH_C"/>
</dbReference>
<dbReference type="InterPro" id="IPR006612">
    <property type="entry name" value="THAP_Znf"/>
</dbReference>
<evidence type="ECO:0000256" key="3">
    <source>
        <dbReference type="ARBA" id="ARBA00022833"/>
    </source>
</evidence>
<dbReference type="InterPro" id="IPR048366">
    <property type="entry name" value="TNP-like_GBD"/>
</dbReference>
<protein>
    <recommendedName>
        <fullName evidence="7">THAP-type domain-containing protein</fullName>
    </recommendedName>
</protein>